<feature type="transmembrane region" description="Helical" evidence="5">
    <location>
        <begin position="212"/>
        <end position="231"/>
    </location>
</feature>
<dbReference type="GO" id="GO:0005886">
    <property type="term" value="C:plasma membrane"/>
    <property type="evidence" value="ECO:0007669"/>
    <property type="project" value="UniProtKB-SubCell"/>
</dbReference>
<protein>
    <recommendedName>
        <fullName evidence="5">Probable membrane transporter protein</fullName>
    </recommendedName>
</protein>
<evidence type="ECO:0000256" key="5">
    <source>
        <dbReference type="RuleBase" id="RU363041"/>
    </source>
</evidence>
<evidence type="ECO:0000256" key="3">
    <source>
        <dbReference type="ARBA" id="ARBA00022989"/>
    </source>
</evidence>
<evidence type="ECO:0000313" key="6">
    <source>
        <dbReference type="EMBL" id="ADY60092.1"/>
    </source>
</evidence>
<dbReference type="PANTHER" id="PTHR43701:SF2">
    <property type="entry name" value="MEMBRANE TRANSPORTER PROTEIN YJNA-RELATED"/>
    <property type="match status" value="1"/>
</dbReference>
<feature type="transmembrane region" description="Helical" evidence="5">
    <location>
        <begin position="152"/>
        <end position="175"/>
    </location>
</feature>
<feature type="transmembrane region" description="Helical" evidence="5">
    <location>
        <begin position="182"/>
        <end position="200"/>
    </location>
</feature>
<dbReference type="EMBL" id="CP002546">
    <property type="protein sequence ID" value="ADY60092.1"/>
    <property type="molecule type" value="Genomic_DNA"/>
</dbReference>
<dbReference type="Proteomes" id="UP000006860">
    <property type="component" value="Chromosome"/>
</dbReference>
<keyword evidence="5" id="KW-1003">Cell membrane</keyword>
<accession>F0SPU2</accession>
<keyword evidence="4 5" id="KW-0472">Membrane</keyword>
<keyword evidence="3 5" id="KW-1133">Transmembrane helix</keyword>
<dbReference type="HOGENOM" id="CLU_045498_5_0_0"/>
<evidence type="ECO:0000256" key="2">
    <source>
        <dbReference type="ARBA" id="ARBA00022692"/>
    </source>
</evidence>
<organism evidence="6 7">
    <name type="scientific">Rubinisphaera brasiliensis (strain ATCC 49424 / DSM 5305 / JCM 21570 / IAM 15109 / NBRC 103401 / IFAM 1448)</name>
    <name type="common">Planctomyces brasiliensis</name>
    <dbReference type="NCBI Taxonomy" id="756272"/>
    <lineage>
        <taxon>Bacteria</taxon>
        <taxon>Pseudomonadati</taxon>
        <taxon>Planctomycetota</taxon>
        <taxon>Planctomycetia</taxon>
        <taxon>Planctomycetales</taxon>
        <taxon>Planctomycetaceae</taxon>
        <taxon>Rubinisphaera</taxon>
    </lineage>
</organism>
<feature type="transmembrane region" description="Helical" evidence="5">
    <location>
        <begin position="69"/>
        <end position="89"/>
    </location>
</feature>
<evidence type="ECO:0000256" key="1">
    <source>
        <dbReference type="ARBA" id="ARBA00004141"/>
    </source>
</evidence>
<dbReference type="Pfam" id="PF01925">
    <property type="entry name" value="TauE"/>
    <property type="match status" value="1"/>
</dbReference>
<comment type="similarity">
    <text evidence="5">Belongs to the 4-toluene sulfonate uptake permease (TSUP) (TC 2.A.102) family.</text>
</comment>
<name>F0SPU2_RUBBR</name>
<keyword evidence="7" id="KW-1185">Reference proteome</keyword>
<reference evidence="7" key="1">
    <citation type="submission" date="2011-02" db="EMBL/GenBank/DDBJ databases">
        <title>The complete genome of Planctomyces brasiliensis DSM 5305.</title>
        <authorList>
            <person name="Lucas S."/>
            <person name="Copeland A."/>
            <person name="Lapidus A."/>
            <person name="Bruce D."/>
            <person name="Goodwin L."/>
            <person name="Pitluck S."/>
            <person name="Kyrpides N."/>
            <person name="Mavromatis K."/>
            <person name="Pagani I."/>
            <person name="Ivanova N."/>
            <person name="Ovchinnikova G."/>
            <person name="Lu M."/>
            <person name="Detter J.C."/>
            <person name="Han C."/>
            <person name="Land M."/>
            <person name="Hauser L."/>
            <person name="Markowitz V."/>
            <person name="Cheng J.-F."/>
            <person name="Hugenholtz P."/>
            <person name="Woyke T."/>
            <person name="Wu D."/>
            <person name="Tindall B."/>
            <person name="Pomrenke H.G."/>
            <person name="Brambilla E."/>
            <person name="Klenk H.-P."/>
            <person name="Eisen J.A."/>
        </authorList>
    </citation>
    <scope>NUCLEOTIDE SEQUENCE [LARGE SCALE GENOMIC DNA]</scope>
    <source>
        <strain evidence="7">ATCC 49424 / DSM 5305 / JCM 21570 / IAM 15109 / NBRC 103401 / IFAM 1448</strain>
    </source>
</reference>
<dbReference type="OrthoDB" id="8559161at2"/>
<dbReference type="InterPro" id="IPR002781">
    <property type="entry name" value="TM_pro_TauE-like"/>
</dbReference>
<feature type="transmembrane region" description="Helical" evidence="5">
    <location>
        <begin position="46"/>
        <end position="63"/>
    </location>
</feature>
<sequence length="297" mass="31342">MFVIWSGALIIGITLGMLGSGGSAITVPVLVYLVGHGAKESIAESMAIVGLISIAAAIPYARARQIDWRSVWLFGIPGMAGTFLGAWLGGIAPDSLQLSVFGGVLFLAAFSMFDWKRNRQAAGVSEETEDSPATDEPIHRSPMWKVATEGSVVGVLTGFVGVGGGFLIVPALVLLGKLSMRLAVGTSLLIIAAKSLVGFAKYEHHLLQMGSSADMQVVLLFFVIGAAGALLGRKINARLDQRVLKNVFAVFLILLGGFVVVREGSRLWEQPVESGQAKVTALTGVHSSYSVPTYTKL</sequence>
<dbReference type="PANTHER" id="PTHR43701">
    <property type="entry name" value="MEMBRANE TRANSPORTER PROTEIN MJ0441-RELATED"/>
    <property type="match status" value="1"/>
</dbReference>
<dbReference type="RefSeq" id="WP_013628816.1">
    <property type="nucleotide sequence ID" value="NC_015174.1"/>
</dbReference>
<dbReference type="AlphaFoldDB" id="F0SPU2"/>
<evidence type="ECO:0000256" key="4">
    <source>
        <dbReference type="ARBA" id="ARBA00023136"/>
    </source>
</evidence>
<proteinExistence type="inferred from homology"/>
<feature type="transmembrane region" description="Helical" evidence="5">
    <location>
        <begin position="6"/>
        <end position="34"/>
    </location>
</feature>
<comment type="subcellular location">
    <subcellularLocation>
        <location evidence="5">Cell membrane</location>
        <topology evidence="5">Multi-pass membrane protein</topology>
    </subcellularLocation>
    <subcellularLocation>
        <location evidence="1">Membrane</location>
        <topology evidence="1">Multi-pass membrane protein</topology>
    </subcellularLocation>
</comment>
<dbReference type="eggNOG" id="COG0730">
    <property type="taxonomic scope" value="Bacteria"/>
</dbReference>
<gene>
    <name evidence="6" type="ordered locus">Plabr_2491</name>
</gene>
<keyword evidence="2 5" id="KW-0812">Transmembrane</keyword>
<feature type="transmembrane region" description="Helical" evidence="5">
    <location>
        <begin position="243"/>
        <end position="261"/>
    </location>
</feature>
<dbReference type="KEGG" id="pbs:Plabr_2491"/>
<evidence type="ECO:0000313" key="7">
    <source>
        <dbReference type="Proteomes" id="UP000006860"/>
    </source>
</evidence>
<dbReference type="STRING" id="756272.Plabr_2491"/>
<dbReference type="InterPro" id="IPR051598">
    <property type="entry name" value="TSUP/Inactive_protease-like"/>
</dbReference>